<dbReference type="PROSITE" id="PS50883">
    <property type="entry name" value="EAL"/>
    <property type="match status" value="1"/>
</dbReference>
<feature type="domain" description="CHASE" evidence="8">
    <location>
        <begin position="113"/>
        <end position="201"/>
    </location>
</feature>
<keyword evidence="4 6" id="KW-0472">Membrane</keyword>
<dbReference type="SMART" id="SM00267">
    <property type="entry name" value="GGDEF"/>
    <property type="match status" value="1"/>
</dbReference>
<dbReference type="Gene3D" id="3.30.450.350">
    <property type="entry name" value="CHASE domain"/>
    <property type="match status" value="1"/>
</dbReference>
<dbReference type="PANTHER" id="PTHR44757:SF2">
    <property type="entry name" value="BIOFILM ARCHITECTURE MAINTENANCE PROTEIN MBAA"/>
    <property type="match status" value="1"/>
</dbReference>
<feature type="coiled-coil region" evidence="5">
    <location>
        <begin position="426"/>
        <end position="457"/>
    </location>
</feature>
<dbReference type="InterPro" id="IPR042240">
    <property type="entry name" value="CHASE_sf"/>
</dbReference>
<comment type="caution">
    <text evidence="11">The sequence shown here is derived from an EMBL/GenBank/DDBJ whole genome shotgun (WGS) entry which is preliminary data.</text>
</comment>
<feature type="domain" description="EAL" evidence="9">
    <location>
        <begin position="629"/>
        <end position="880"/>
    </location>
</feature>
<dbReference type="InterPro" id="IPR000700">
    <property type="entry name" value="PAS-assoc_C"/>
</dbReference>
<dbReference type="NCBIfam" id="TIGR00254">
    <property type="entry name" value="GGDEF"/>
    <property type="match status" value="1"/>
</dbReference>
<dbReference type="Pfam" id="PF08447">
    <property type="entry name" value="PAS_3"/>
    <property type="match status" value="1"/>
</dbReference>
<dbReference type="InterPro" id="IPR029787">
    <property type="entry name" value="Nucleotide_cyclase"/>
</dbReference>
<dbReference type="Pfam" id="PF03924">
    <property type="entry name" value="CHASE"/>
    <property type="match status" value="1"/>
</dbReference>
<keyword evidence="5" id="KW-0175">Coiled coil</keyword>
<gene>
    <name evidence="11" type="ORF">J2Z17_000081</name>
</gene>
<evidence type="ECO:0000313" key="11">
    <source>
        <dbReference type="EMBL" id="MBP1848664.1"/>
    </source>
</evidence>
<dbReference type="SMART" id="SM01079">
    <property type="entry name" value="CHASE"/>
    <property type="match status" value="1"/>
</dbReference>
<proteinExistence type="predicted"/>
<keyword evidence="3 6" id="KW-1133">Transmembrane helix</keyword>
<evidence type="ECO:0000259" key="9">
    <source>
        <dbReference type="PROSITE" id="PS50883"/>
    </source>
</evidence>
<evidence type="ECO:0000259" key="10">
    <source>
        <dbReference type="PROSITE" id="PS50887"/>
    </source>
</evidence>
<dbReference type="InterPro" id="IPR013655">
    <property type="entry name" value="PAS_fold_3"/>
</dbReference>
<feature type="domain" description="GGDEF" evidence="10">
    <location>
        <begin position="487"/>
        <end position="620"/>
    </location>
</feature>
<dbReference type="RefSeq" id="WP_209941186.1">
    <property type="nucleotide sequence ID" value="NZ_JAGGJU010000001.1"/>
</dbReference>
<evidence type="ECO:0000256" key="3">
    <source>
        <dbReference type="ARBA" id="ARBA00022989"/>
    </source>
</evidence>
<dbReference type="InterPro" id="IPR006189">
    <property type="entry name" value="CHASE_dom"/>
</dbReference>
<dbReference type="Gene3D" id="3.20.20.450">
    <property type="entry name" value="EAL domain"/>
    <property type="match status" value="1"/>
</dbReference>
<dbReference type="CDD" id="cd01949">
    <property type="entry name" value="GGDEF"/>
    <property type="match status" value="1"/>
</dbReference>
<dbReference type="PROSITE" id="PS50113">
    <property type="entry name" value="PAC"/>
    <property type="match status" value="1"/>
</dbReference>
<evidence type="ECO:0000313" key="12">
    <source>
        <dbReference type="Proteomes" id="UP000759443"/>
    </source>
</evidence>
<evidence type="ECO:0000259" key="7">
    <source>
        <dbReference type="PROSITE" id="PS50113"/>
    </source>
</evidence>
<keyword evidence="12" id="KW-1185">Reference proteome</keyword>
<dbReference type="Proteomes" id="UP000759443">
    <property type="component" value="Unassembled WGS sequence"/>
</dbReference>
<evidence type="ECO:0000256" key="6">
    <source>
        <dbReference type="SAM" id="Phobius"/>
    </source>
</evidence>
<dbReference type="SUPFAM" id="SSF55785">
    <property type="entry name" value="PYP-like sensor domain (PAS domain)"/>
    <property type="match status" value="1"/>
</dbReference>
<dbReference type="Pfam" id="PF00990">
    <property type="entry name" value="GGDEF"/>
    <property type="match status" value="1"/>
</dbReference>
<dbReference type="InterPro" id="IPR052155">
    <property type="entry name" value="Biofilm_reg_signaling"/>
</dbReference>
<evidence type="ECO:0000256" key="4">
    <source>
        <dbReference type="ARBA" id="ARBA00023136"/>
    </source>
</evidence>
<comment type="subcellular location">
    <subcellularLocation>
        <location evidence="1">Membrane</location>
    </subcellularLocation>
</comment>
<protein>
    <submittedName>
        <fullName evidence="11">Diguanylate cyclase (GGDEF)-like protein/PAS domain S-box-containing protein</fullName>
    </submittedName>
</protein>
<evidence type="ECO:0000259" key="8">
    <source>
        <dbReference type="PROSITE" id="PS50839"/>
    </source>
</evidence>
<dbReference type="SMART" id="SM00052">
    <property type="entry name" value="EAL"/>
    <property type="match status" value="1"/>
</dbReference>
<dbReference type="EMBL" id="JAGGJU010000001">
    <property type="protein sequence ID" value="MBP1848664.1"/>
    <property type="molecule type" value="Genomic_DNA"/>
</dbReference>
<dbReference type="Gene3D" id="3.30.70.270">
    <property type="match status" value="1"/>
</dbReference>
<dbReference type="Pfam" id="PF00563">
    <property type="entry name" value="EAL"/>
    <property type="match status" value="1"/>
</dbReference>
<accession>A0ABS4DSK0</accession>
<organism evidence="11 12">
    <name type="scientific">Rhizobium halophytocola</name>
    <dbReference type="NCBI Taxonomy" id="735519"/>
    <lineage>
        <taxon>Bacteria</taxon>
        <taxon>Pseudomonadati</taxon>
        <taxon>Pseudomonadota</taxon>
        <taxon>Alphaproteobacteria</taxon>
        <taxon>Hyphomicrobiales</taxon>
        <taxon>Rhizobiaceae</taxon>
        <taxon>Rhizobium/Agrobacterium group</taxon>
        <taxon>Rhizobium</taxon>
    </lineage>
</organism>
<feature type="transmembrane region" description="Helical" evidence="6">
    <location>
        <begin position="265"/>
        <end position="286"/>
    </location>
</feature>
<evidence type="ECO:0000256" key="1">
    <source>
        <dbReference type="ARBA" id="ARBA00004370"/>
    </source>
</evidence>
<keyword evidence="2 6" id="KW-0812">Transmembrane</keyword>
<dbReference type="PROSITE" id="PS50887">
    <property type="entry name" value="GGDEF"/>
    <property type="match status" value="1"/>
</dbReference>
<dbReference type="SUPFAM" id="SSF141868">
    <property type="entry name" value="EAL domain-like"/>
    <property type="match status" value="1"/>
</dbReference>
<dbReference type="PANTHER" id="PTHR44757">
    <property type="entry name" value="DIGUANYLATE CYCLASE DGCP"/>
    <property type="match status" value="1"/>
</dbReference>
<name>A0ABS4DSK0_9HYPH</name>
<dbReference type="Gene3D" id="3.30.450.20">
    <property type="entry name" value="PAS domain"/>
    <property type="match status" value="1"/>
</dbReference>
<reference evidence="11 12" key="1">
    <citation type="submission" date="2021-03" db="EMBL/GenBank/DDBJ databases">
        <title>Genomic Encyclopedia of Type Strains, Phase IV (KMG-IV): sequencing the most valuable type-strain genomes for metagenomic binning, comparative biology and taxonomic classification.</title>
        <authorList>
            <person name="Goeker M."/>
        </authorList>
    </citation>
    <scope>NUCLEOTIDE SEQUENCE [LARGE SCALE GENOMIC DNA]</scope>
    <source>
        <strain evidence="11 12">DSM 21600</strain>
    </source>
</reference>
<feature type="domain" description="PAC" evidence="7">
    <location>
        <begin position="384"/>
        <end position="435"/>
    </location>
</feature>
<dbReference type="CDD" id="cd01948">
    <property type="entry name" value="EAL"/>
    <property type="match status" value="1"/>
</dbReference>
<dbReference type="InterPro" id="IPR035919">
    <property type="entry name" value="EAL_sf"/>
</dbReference>
<dbReference type="InterPro" id="IPR043128">
    <property type="entry name" value="Rev_trsase/Diguanyl_cyclase"/>
</dbReference>
<feature type="transmembrane region" description="Helical" evidence="6">
    <location>
        <begin position="12"/>
        <end position="31"/>
    </location>
</feature>
<sequence length="891" mass="99458">MLYGKQFRSALAYYLPALIVVAAVFVSIVYADTQKRVVHQETARADVATRLGLIRSRLENDINADIQLVKGIVATLKTEPDIGNAAFNALTRNILEGAPSLRGVAAARLLNPIHAFPPTAAESAIANGYLSPGSPLRSAAEQARDTGQIVVTGPQKLNDGSRGIIVQYPVFNEAGRPGGNFWGIVTATIDLDRLYDGGRLSPPGSAIDVAIAARGKDGAFDQPFFGKADVPQRDAVRMLATIADQNWMLYAVPQSGWTQTPSDIWFFRCLMTAVGALIMAPVLWVASLLRERQANIGVLRQREEELRALSHRLEIALEASKIGVWEMDVSSGSLFWDGRMKTLYGIGKNSGEACYDIWRSCLHPDDLQVAERNFAEAIRNNRDYSTDFRIVCANGEVRHIRAFGTVYRDSRFRKKIVGVNWNVTEDVRLQEELREAKRQAEVHNQELERARQHMEYNSLHDALTDLPNRRYLDQYLKQLDAQPLRRNGYALLHIDLDRFKEINDTLGHGAGDAILRHTAAKLRDNIRRGDFVARIGGDEFVVVCNTTVTDIEHRELARRLIEALNSSIVYDGQDCRVGASIGIATRRSDEETAEYLLINADIALYEAKRQGRNRVEHYTDSIKSEALATKQTGDAILRSLECNDFVAYYQPQFDARTLEICGVEALARWDHPERGLENPSAFMKIAEDLNVMAQIDAAILDQALFQATRWEAQGLEIPRVSVNISTQRLFDETLLERIGSLKLPKGKVSFELLESISFDDRDEVTASIIARLKDHGIDIEIDDFGTGYASILSLLKLAPRRLKIDRQLIRPVVHSPSQRRLISSIIDIGRSLSIEIVAEGVETMQHAHILSDLGCQVLQGYALARPMAANDFIGFAKRRQWFPTGEESFAG</sequence>
<dbReference type="SUPFAM" id="SSF55073">
    <property type="entry name" value="Nucleotide cyclase"/>
    <property type="match status" value="1"/>
</dbReference>
<dbReference type="PROSITE" id="PS50839">
    <property type="entry name" value="CHASE"/>
    <property type="match status" value="1"/>
</dbReference>
<evidence type="ECO:0000256" key="5">
    <source>
        <dbReference type="SAM" id="Coils"/>
    </source>
</evidence>
<dbReference type="InterPro" id="IPR035965">
    <property type="entry name" value="PAS-like_dom_sf"/>
</dbReference>
<dbReference type="InterPro" id="IPR001633">
    <property type="entry name" value="EAL_dom"/>
</dbReference>
<evidence type="ECO:0000256" key="2">
    <source>
        <dbReference type="ARBA" id="ARBA00022692"/>
    </source>
</evidence>
<dbReference type="InterPro" id="IPR000160">
    <property type="entry name" value="GGDEF_dom"/>
</dbReference>